<dbReference type="Pfam" id="PF12840">
    <property type="entry name" value="HTH_20"/>
    <property type="match status" value="1"/>
</dbReference>
<name>A3MST6_PYRCJ</name>
<dbReference type="EMBL" id="CP000561">
    <property type="protein sequence ID" value="ABO07703.1"/>
    <property type="molecule type" value="Genomic_DNA"/>
</dbReference>
<dbReference type="Pfam" id="PF22662">
    <property type="entry name" value="Csa3_N"/>
    <property type="match status" value="1"/>
</dbReference>
<protein>
    <submittedName>
        <fullName evidence="2">CRISPR-associated HTH regulatory protein, Csa3 family</fullName>
    </submittedName>
</protein>
<accession>A3MST6</accession>
<gene>
    <name evidence="2" type="ordered locus">Pcal_0266</name>
</gene>
<dbReference type="InterPro" id="IPR010163">
    <property type="entry name" value="Csa3"/>
</dbReference>
<dbReference type="InterPro" id="IPR054588">
    <property type="entry name" value="Csa3_N"/>
</dbReference>
<evidence type="ECO:0000259" key="1">
    <source>
        <dbReference type="Pfam" id="PF22662"/>
    </source>
</evidence>
<dbReference type="NCBIfam" id="TIGR01884">
    <property type="entry name" value="cas_HTH"/>
    <property type="match status" value="1"/>
</dbReference>
<sequence length="237" mass="26596">MHTLFPLKINLKLYTAVRLLVFTLGFEEKFAIRAFTRRGLDVGDRILLVAARPAADRVVRAYNTLREFVQRYYGGGVEIELVEVNVRDFPGAVCEIRRRVLEKAGGDVVVNLSGGPRALVLATYAAVQLLPDDVAKRVRVEVEFEDGTYLVEVPLCAVYAQKLAERLGEEKLAVLEKLAQRGVATAEELAREVNLDSSTVRRHIRRLEELGLVQVLSKRPLRAELTQDAKVITCLRE</sequence>
<dbReference type="Proteomes" id="UP000001431">
    <property type="component" value="Chromosome"/>
</dbReference>
<dbReference type="HOGENOM" id="CLU_107894_2_0_2"/>
<dbReference type="Gene3D" id="1.10.10.10">
    <property type="entry name" value="Winged helix-like DNA-binding domain superfamily/Winged helix DNA-binding domain"/>
    <property type="match status" value="1"/>
</dbReference>
<dbReference type="SUPFAM" id="SSF46785">
    <property type="entry name" value="Winged helix' DNA-binding domain"/>
    <property type="match status" value="1"/>
</dbReference>
<evidence type="ECO:0000313" key="3">
    <source>
        <dbReference type="Proteomes" id="UP000001431"/>
    </source>
</evidence>
<evidence type="ECO:0000313" key="2">
    <source>
        <dbReference type="EMBL" id="ABO07703.1"/>
    </source>
</evidence>
<dbReference type="Gene3D" id="3.40.50.11700">
    <property type="match status" value="1"/>
</dbReference>
<dbReference type="AlphaFoldDB" id="A3MST6"/>
<reference evidence="2" key="1">
    <citation type="submission" date="2007-02" db="EMBL/GenBank/DDBJ databases">
        <title>Complete sequence of Pyrobaculum calidifontis JCM 11548.</title>
        <authorList>
            <consortium name="US DOE Joint Genome Institute"/>
            <person name="Copeland A."/>
            <person name="Lucas S."/>
            <person name="Lapidus A."/>
            <person name="Barry K."/>
            <person name="Glavina del Rio T."/>
            <person name="Dalin E."/>
            <person name="Tice H."/>
            <person name="Pitluck S."/>
            <person name="Chain P."/>
            <person name="Malfatti S."/>
            <person name="Shin M."/>
            <person name="Vergez L."/>
            <person name="Schmutz J."/>
            <person name="Larimer F."/>
            <person name="Land M."/>
            <person name="Hauser L."/>
            <person name="Kyrpides N."/>
            <person name="Mikhailova N."/>
            <person name="Cozen A.E."/>
            <person name="Fitz-Gibbon S.T."/>
            <person name="House C.H."/>
            <person name="Saltikov C."/>
            <person name="Lowe T.M."/>
            <person name="Richardson P."/>
        </authorList>
    </citation>
    <scope>NUCLEOTIDE SEQUENCE [LARGE SCALE GENOMIC DNA]</scope>
    <source>
        <strain evidence="2">JCM 11548</strain>
    </source>
</reference>
<feature type="domain" description="Csa3 N-terminal" evidence="1">
    <location>
        <begin position="18"/>
        <end position="131"/>
    </location>
</feature>
<organism evidence="2 3">
    <name type="scientific">Pyrobaculum calidifontis (strain DSM 21063 / JCM 11548 / VA1)</name>
    <dbReference type="NCBI Taxonomy" id="410359"/>
    <lineage>
        <taxon>Archaea</taxon>
        <taxon>Thermoproteota</taxon>
        <taxon>Thermoprotei</taxon>
        <taxon>Thermoproteales</taxon>
        <taxon>Thermoproteaceae</taxon>
        <taxon>Pyrobaculum</taxon>
    </lineage>
</organism>
<dbReference type="STRING" id="410359.Pcal_0266"/>
<keyword evidence="3" id="KW-1185">Reference proteome</keyword>
<dbReference type="InterPro" id="IPR036388">
    <property type="entry name" value="WH-like_DNA-bd_sf"/>
</dbReference>
<dbReference type="eggNOG" id="arCOG01446">
    <property type="taxonomic scope" value="Archaea"/>
</dbReference>
<proteinExistence type="predicted"/>
<dbReference type="KEGG" id="pcl:Pcal_0266"/>
<dbReference type="InterPro" id="IPR036390">
    <property type="entry name" value="WH_DNA-bd_sf"/>
</dbReference>